<name>A0A1F5E856_9BACT</name>
<protein>
    <submittedName>
        <fullName evidence="2">Uncharacterized protein</fullName>
    </submittedName>
</protein>
<keyword evidence="1" id="KW-0472">Membrane</keyword>
<evidence type="ECO:0000313" key="3">
    <source>
        <dbReference type="Proteomes" id="UP000177006"/>
    </source>
</evidence>
<evidence type="ECO:0000313" key="2">
    <source>
        <dbReference type="EMBL" id="OGD63500.1"/>
    </source>
</evidence>
<keyword evidence="1" id="KW-1133">Transmembrane helix</keyword>
<gene>
    <name evidence="2" type="ORF">A2160_01010</name>
</gene>
<evidence type="ECO:0000256" key="1">
    <source>
        <dbReference type="SAM" id="Phobius"/>
    </source>
</evidence>
<keyword evidence="1" id="KW-0812">Transmembrane</keyword>
<proteinExistence type="predicted"/>
<dbReference type="Proteomes" id="UP000177006">
    <property type="component" value="Unassembled WGS sequence"/>
</dbReference>
<dbReference type="AlphaFoldDB" id="A0A1F5E856"/>
<dbReference type="STRING" id="1797457.A2160_01010"/>
<reference evidence="2 3" key="1">
    <citation type="journal article" date="2016" name="Nat. Commun.">
        <title>Thousands of microbial genomes shed light on interconnected biogeochemical processes in an aquifer system.</title>
        <authorList>
            <person name="Anantharaman K."/>
            <person name="Brown C.T."/>
            <person name="Hug L.A."/>
            <person name="Sharon I."/>
            <person name="Castelle C.J."/>
            <person name="Probst A.J."/>
            <person name="Thomas B.C."/>
            <person name="Singh A."/>
            <person name="Wilkins M.J."/>
            <person name="Karaoz U."/>
            <person name="Brodie E.L."/>
            <person name="Williams K.H."/>
            <person name="Hubbard S.S."/>
            <person name="Banfield J.F."/>
        </authorList>
    </citation>
    <scope>NUCLEOTIDE SEQUENCE [LARGE SCALE GENOMIC DNA]</scope>
</reference>
<accession>A0A1F5E856</accession>
<dbReference type="EMBL" id="MEZK01000009">
    <property type="protein sequence ID" value="OGD63500.1"/>
    <property type="molecule type" value="Genomic_DNA"/>
</dbReference>
<comment type="caution">
    <text evidence="2">The sequence shown here is derived from an EMBL/GenBank/DDBJ whole genome shotgun (WGS) entry which is preliminary data.</text>
</comment>
<feature type="transmembrane region" description="Helical" evidence="1">
    <location>
        <begin position="12"/>
        <end position="38"/>
    </location>
</feature>
<organism evidence="2 3">
    <name type="scientific">Candidatus Beckwithbacteria bacterium RBG_13_42_9</name>
    <dbReference type="NCBI Taxonomy" id="1797457"/>
    <lineage>
        <taxon>Bacteria</taxon>
        <taxon>Candidatus Beckwithiibacteriota</taxon>
    </lineage>
</organism>
<sequence>MTIWQRITSFFTLYRLALILLFLQILFLTQLSYIWLLGTQLREQQQKMKATIQEEKIITPEMVRGMR</sequence>